<organism evidence="3 6">
    <name type="scientific">Natronoglomus mannanivorans</name>
    <dbReference type="NCBI Taxonomy" id="2979990"/>
    <lineage>
        <taxon>Archaea</taxon>
        <taxon>Methanobacteriati</taxon>
        <taxon>Methanobacteriota</taxon>
        <taxon>Stenosarchaea group</taxon>
        <taxon>Halobacteria</taxon>
        <taxon>Halobacteriales</taxon>
        <taxon>Natrialbaceae</taxon>
        <taxon>Natronoglomus</taxon>
    </lineage>
</organism>
<dbReference type="Proteomes" id="UP001320972">
    <property type="component" value="Unassembled WGS sequence"/>
</dbReference>
<evidence type="ECO:0000256" key="2">
    <source>
        <dbReference type="SAM" id="Phobius"/>
    </source>
</evidence>
<accession>A0AAP3E161</accession>
<feature type="transmembrane region" description="Helical" evidence="2">
    <location>
        <begin position="31"/>
        <end position="50"/>
    </location>
</feature>
<comment type="caution">
    <text evidence="3">The sequence shown here is derived from an EMBL/GenBank/DDBJ whole genome shotgun (WGS) entry which is preliminary data.</text>
</comment>
<dbReference type="EMBL" id="JAOPKA010000003">
    <property type="protein sequence ID" value="MCU4741126.1"/>
    <property type="molecule type" value="Genomic_DNA"/>
</dbReference>
<keyword evidence="5" id="KW-1185">Reference proteome</keyword>
<evidence type="ECO:0000313" key="4">
    <source>
        <dbReference type="EMBL" id="MCU4972432.1"/>
    </source>
</evidence>
<keyword evidence="2" id="KW-0472">Membrane</keyword>
<sequence length="97" mass="10586">MANSPDEEPTDTPTRNREQAEEEGAWMGQNWLRIAVVSILGLWVVALGLLQASGLINVFAPIADTQRGQWAAFAVLALVVIGIGAWSWFSPRSHRGD</sequence>
<evidence type="ECO:0000313" key="6">
    <source>
        <dbReference type="Proteomes" id="UP001321018"/>
    </source>
</evidence>
<evidence type="ECO:0000313" key="5">
    <source>
        <dbReference type="Proteomes" id="UP001320972"/>
    </source>
</evidence>
<evidence type="ECO:0000313" key="3">
    <source>
        <dbReference type="EMBL" id="MCU4741126.1"/>
    </source>
</evidence>
<gene>
    <name evidence="4" type="ORF">OB955_06735</name>
    <name evidence="3" type="ORF">OB960_06905</name>
</gene>
<evidence type="ECO:0000256" key="1">
    <source>
        <dbReference type="SAM" id="MobiDB-lite"/>
    </source>
</evidence>
<feature type="transmembrane region" description="Helical" evidence="2">
    <location>
        <begin position="70"/>
        <end position="89"/>
    </location>
</feature>
<protein>
    <submittedName>
        <fullName evidence="3">Opsin family protein</fullName>
    </submittedName>
</protein>
<dbReference type="EMBL" id="JAOPKB010000002">
    <property type="protein sequence ID" value="MCU4972432.1"/>
    <property type="molecule type" value="Genomic_DNA"/>
</dbReference>
<feature type="compositionally biased region" description="Acidic residues" evidence="1">
    <location>
        <begin position="1"/>
        <end position="10"/>
    </location>
</feature>
<feature type="region of interest" description="Disordered" evidence="1">
    <location>
        <begin position="1"/>
        <end position="24"/>
    </location>
</feature>
<dbReference type="RefSeq" id="WP_338002957.1">
    <property type="nucleotide sequence ID" value="NZ_JAOPKA010000003.1"/>
</dbReference>
<keyword evidence="2" id="KW-0812">Transmembrane</keyword>
<name>A0AAP3E161_9EURY</name>
<keyword evidence="2" id="KW-1133">Transmembrane helix</keyword>
<dbReference type="Proteomes" id="UP001321018">
    <property type="component" value="Unassembled WGS sequence"/>
</dbReference>
<proteinExistence type="predicted"/>
<reference evidence="3 5" key="1">
    <citation type="submission" date="2022-09" db="EMBL/GenBank/DDBJ databases">
        <title>Enrichment on poylsaccharides allowed isolation of novel metabolic and taxonomic groups of Haloarchaea.</title>
        <authorList>
            <person name="Sorokin D.Y."/>
            <person name="Elcheninov A.G."/>
            <person name="Khizhniak T.V."/>
            <person name="Kolganova T.V."/>
            <person name="Kublanov I.V."/>
        </authorList>
    </citation>
    <scope>NUCLEOTIDE SEQUENCE</scope>
    <source>
        <strain evidence="4 5">AArc-m2/3/4</strain>
        <strain evidence="3">AArc-xg1-1</strain>
    </source>
</reference>
<dbReference type="AlphaFoldDB" id="A0AAP3E161"/>